<feature type="compositionally biased region" description="Gly residues" evidence="1">
    <location>
        <begin position="20"/>
        <end position="39"/>
    </location>
</feature>
<dbReference type="Proteomes" id="UP000184268">
    <property type="component" value="Unassembled WGS sequence"/>
</dbReference>
<dbReference type="STRING" id="299255.SAMN02745129_1805"/>
<evidence type="ECO:0000256" key="1">
    <source>
        <dbReference type="SAM" id="MobiDB-lite"/>
    </source>
</evidence>
<dbReference type="EMBL" id="FQXG01000002">
    <property type="protein sequence ID" value="SHH31386.1"/>
    <property type="molecule type" value="Genomic_DNA"/>
</dbReference>
<evidence type="ECO:0000256" key="2">
    <source>
        <dbReference type="SAM" id="SignalP"/>
    </source>
</evidence>
<dbReference type="AlphaFoldDB" id="A0A1M5RYR4"/>
<feature type="region of interest" description="Disordered" evidence="1">
    <location>
        <begin position="20"/>
        <end position="44"/>
    </location>
</feature>
<protein>
    <recommendedName>
        <fullName evidence="5">Ig-like domain (Group 2)</fullName>
    </recommendedName>
</protein>
<dbReference type="Gene3D" id="2.60.40.1080">
    <property type="match status" value="1"/>
</dbReference>
<gene>
    <name evidence="3" type="ORF">SAMN02745129_1805</name>
</gene>
<accession>A0A1M5RYR4</accession>
<evidence type="ECO:0008006" key="5">
    <source>
        <dbReference type="Google" id="ProtNLM"/>
    </source>
</evidence>
<dbReference type="RefSeq" id="WP_067659275.1">
    <property type="nucleotide sequence ID" value="NZ_FQXG01000002.1"/>
</dbReference>
<proteinExistence type="predicted"/>
<keyword evidence="4" id="KW-1185">Reference proteome</keyword>
<reference evidence="3 4" key="1">
    <citation type="submission" date="2016-11" db="EMBL/GenBank/DDBJ databases">
        <authorList>
            <person name="Jaros S."/>
            <person name="Januszkiewicz K."/>
            <person name="Wedrychowicz H."/>
        </authorList>
    </citation>
    <scope>NUCLEOTIDE SEQUENCE [LARGE SCALE GENOMIC DNA]</scope>
    <source>
        <strain evidence="3 4">DSM 16917</strain>
    </source>
</reference>
<keyword evidence="2" id="KW-0732">Signal</keyword>
<evidence type="ECO:0000313" key="3">
    <source>
        <dbReference type="EMBL" id="SHH31386.1"/>
    </source>
</evidence>
<evidence type="ECO:0000313" key="4">
    <source>
        <dbReference type="Proteomes" id="UP000184268"/>
    </source>
</evidence>
<organism evidence="3 4">
    <name type="scientific">Ferrimonas marina</name>
    <dbReference type="NCBI Taxonomy" id="299255"/>
    <lineage>
        <taxon>Bacteria</taxon>
        <taxon>Pseudomonadati</taxon>
        <taxon>Pseudomonadota</taxon>
        <taxon>Gammaproteobacteria</taxon>
        <taxon>Alteromonadales</taxon>
        <taxon>Ferrimonadaceae</taxon>
        <taxon>Ferrimonas</taxon>
    </lineage>
</organism>
<feature type="chain" id="PRO_5009913605" description="Ig-like domain (Group 2)" evidence="2">
    <location>
        <begin position="19"/>
        <end position="552"/>
    </location>
</feature>
<name>A0A1M5RYR4_9GAMM</name>
<feature type="signal peptide" evidence="2">
    <location>
        <begin position="1"/>
        <end position="18"/>
    </location>
</feature>
<sequence length="552" mass="59440">MKKWFSTLMLVLCVSACGGSGGSSSTGGNGDNNGSGTTGGSNNAPTVSLATDAIELLAGDSTRVAITLEDEDGDALTVSLASSDPVVSALHQEGELIISAKAVAEQLEAIVTVTVSDGALQAQAQLAVTVLPFQTLSARMVGETHLQIFRGSQGVFQFELEAGTVPKEQLQFDLTFETYGAPSSVPYELDLTNQTITIRPDFSINDQHTAILGISDGVSRVELPFSFHAVVSTGSAPILDLPLITFLSPGQEKVFDYASGLSANEAALKVVSVETRIGSDAGLMVSFDNDARQLRFSASADAQPEMLQLAIQSEDLSSVVYTGFYQVVIKAAQSAQESALEEQLHQTWLSLAQGMEYDRLAFWLIDLLELRGEFSRDEARSHRNRIKDTHFVVYSYHAEALACVQQALEQGLPPYTRQWGAQTCFAGERSTADESTGQMSNHYADSHNLAQAQAGLEQIAQAYLDLGQMEGKDTADLTNELIALAKAHVPELAIAPLGTHYQLNTLSDGRRSRFAGNALYGEQVDGQWQYHAEWALLEVITDLVNEGYHGTF</sequence>